<dbReference type="PIRSF" id="PIRSF004846">
    <property type="entry name" value="ModA"/>
    <property type="match status" value="1"/>
</dbReference>
<dbReference type="InterPro" id="IPR050682">
    <property type="entry name" value="ModA/WtpA"/>
</dbReference>
<organism evidence="7 8">
    <name type="scientific">Halodesulfovibrio aestuarii</name>
    <dbReference type="NCBI Taxonomy" id="126333"/>
    <lineage>
        <taxon>Bacteria</taxon>
        <taxon>Pseudomonadati</taxon>
        <taxon>Thermodesulfobacteriota</taxon>
        <taxon>Desulfovibrionia</taxon>
        <taxon>Desulfovibrionales</taxon>
        <taxon>Desulfovibrionaceae</taxon>
        <taxon>Halodesulfovibrio</taxon>
    </lineage>
</organism>
<dbReference type="CDD" id="cd13539">
    <property type="entry name" value="PBP2_AvModA"/>
    <property type="match status" value="1"/>
</dbReference>
<feature type="chain" id="PRO_5034824172" evidence="5">
    <location>
        <begin position="20"/>
        <end position="244"/>
    </location>
</feature>
<dbReference type="GO" id="GO:0030973">
    <property type="term" value="F:molybdate ion binding"/>
    <property type="evidence" value="ECO:0007669"/>
    <property type="project" value="InterPro"/>
</dbReference>
<dbReference type="NCBIfam" id="TIGR01256">
    <property type="entry name" value="modA"/>
    <property type="match status" value="1"/>
</dbReference>
<proteinExistence type="inferred from homology"/>
<dbReference type="PANTHER" id="PTHR30632:SF14">
    <property type="entry name" value="TUNGSTATE_MOLYBDATE_CHROMATE-BINDING PROTEIN MODA"/>
    <property type="match status" value="1"/>
</dbReference>
<dbReference type="PANTHER" id="PTHR30632">
    <property type="entry name" value="MOLYBDATE-BINDING PERIPLASMIC PROTEIN"/>
    <property type="match status" value="1"/>
</dbReference>
<evidence type="ECO:0000256" key="5">
    <source>
        <dbReference type="SAM" id="SignalP"/>
    </source>
</evidence>
<dbReference type="GO" id="GO:0015689">
    <property type="term" value="P:molybdate ion transport"/>
    <property type="evidence" value="ECO:0007669"/>
    <property type="project" value="InterPro"/>
</dbReference>
<evidence type="ECO:0000313" key="8">
    <source>
        <dbReference type="Proteomes" id="UP000184001"/>
    </source>
</evidence>
<evidence type="ECO:0000256" key="2">
    <source>
        <dbReference type="ARBA" id="ARBA00022723"/>
    </source>
</evidence>
<dbReference type="Pfam" id="PF13531">
    <property type="entry name" value="SBP_bac_11"/>
    <property type="match status" value="1"/>
</dbReference>
<evidence type="ECO:0000313" key="7">
    <source>
        <dbReference type="EMBL" id="SHJ25645.1"/>
    </source>
</evidence>
<sequence length="244" mass="26692">MKLLLTLMMVLCVSLPAHAQAADLVIAQAANFMPAMKEIIPAFEKETGLKVQATYTSTGKLYGQIINGAPFDLFLAADTRRPEKLFTDDLAMEPFIYAKGRIVLWTLNKKLCATPWKEAIQSPAVTHVAIANTETAPYGTVAKIALENEQLWTTIQPKLAIGQSISQVFQYVATGSADAGFCAYSYMFTPEGKNGCFVQVKEAPKVIQKACILKSSENKQAAQKFVTFLSSSTVTAIKNKYGYE</sequence>
<dbReference type="EMBL" id="FQZR01000004">
    <property type="protein sequence ID" value="SHJ25645.1"/>
    <property type="molecule type" value="Genomic_DNA"/>
</dbReference>
<feature type="binding site" evidence="4">
    <location>
        <position position="165"/>
    </location>
    <ligand>
        <name>molybdate</name>
        <dbReference type="ChEBI" id="CHEBI:36264"/>
    </ligand>
</feature>
<feature type="binding site" evidence="4">
    <location>
        <position position="58"/>
    </location>
    <ligand>
        <name>molybdate</name>
        <dbReference type="ChEBI" id="CHEBI:36264"/>
    </ligand>
</feature>
<evidence type="ECO:0000256" key="1">
    <source>
        <dbReference type="ARBA" id="ARBA00009175"/>
    </source>
</evidence>
<dbReference type="InterPro" id="IPR005950">
    <property type="entry name" value="ModA"/>
</dbReference>
<keyword evidence="4" id="KW-0500">Molybdenum</keyword>
<keyword evidence="9" id="KW-1185">Reference proteome</keyword>
<evidence type="ECO:0000313" key="6">
    <source>
        <dbReference type="EMBL" id="MEZ6853820.1"/>
    </source>
</evidence>
<dbReference type="Proteomes" id="UP000184001">
    <property type="component" value="Unassembled WGS sequence"/>
</dbReference>
<dbReference type="EMBL" id="JBFSOO010000006">
    <property type="protein sequence ID" value="MEZ6853820.1"/>
    <property type="molecule type" value="Genomic_DNA"/>
</dbReference>
<dbReference type="SUPFAM" id="SSF53850">
    <property type="entry name" value="Periplasmic binding protein-like II"/>
    <property type="match status" value="1"/>
</dbReference>
<evidence type="ECO:0000313" key="9">
    <source>
        <dbReference type="Proteomes" id="UP001568358"/>
    </source>
</evidence>
<protein>
    <submittedName>
        <fullName evidence="6">Molybdate ABC transporter substrate-binding protein</fullName>
    </submittedName>
    <submittedName>
        <fullName evidence="7">Molybdate transport system substrate-binding protein</fullName>
    </submittedName>
</protein>
<dbReference type="Proteomes" id="UP001568358">
    <property type="component" value="Unassembled WGS sequence"/>
</dbReference>
<feature type="signal peptide" evidence="5">
    <location>
        <begin position="1"/>
        <end position="19"/>
    </location>
</feature>
<dbReference type="InterPro" id="IPR044084">
    <property type="entry name" value="AvModA-like_subst-bd"/>
</dbReference>
<dbReference type="Gene3D" id="3.40.190.10">
    <property type="entry name" value="Periplasmic binding protein-like II"/>
    <property type="match status" value="2"/>
</dbReference>
<comment type="similarity">
    <text evidence="1">Belongs to the bacterial solute-binding protein ModA family.</text>
</comment>
<gene>
    <name evidence="6" type="primary">modA</name>
    <name evidence="6" type="ORF">AB2Z07_09795</name>
    <name evidence="7" type="ORF">SAMN05660830_01951</name>
</gene>
<reference evidence="7 8" key="1">
    <citation type="submission" date="2016-11" db="EMBL/GenBank/DDBJ databases">
        <authorList>
            <person name="Varghese N."/>
            <person name="Submissions S."/>
        </authorList>
    </citation>
    <scope>NUCLEOTIDE SEQUENCE [LARGE SCALE GENOMIC DNA]</scope>
    <source>
        <strain evidence="7 8">DSM 17919</strain>
    </source>
</reference>
<dbReference type="AlphaFoldDB" id="A0A8G2FI54"/>
<keyword evidence="3 5" id="KW-0732">Signal</keyword>
<dbReference type="GO" id="GO:0046872">
    <property type="term" value="F:metal ion binding"/>
    <property type="evidence" value="ECO:0007669"/>
    <property type="project" value="UniProtKB-KW"/>
</dbReference>
<dbReference type="RefSeq" id="WP_020000024.1">
    <property type="nucleotide sequence ID" value="NZ_CP192217.1"/>
</dbReference>
<accession>A0A8G2FI54</accession>
<evidence type="ECO:0000256" key="4">
    <source>
        <dbReference type="PIRSR" id="PIRSR004846-1"/>
    </source>
</evidence>
<evidence type="ECO:0000256" key="3">
    <source>
        <dbReference type="ARBA" id="ARBA00022729"/>
    </source>
</evidence>
<comment type="caution">
    <text evidence="7">The sequence shown here is derived from an EMBL/GenBank/DDBJ whole genome shotgun (WGS) entry which is preliminary data.</text>
</comment>
<reference evidence="6 9" key="2">
    <citation type="submission" date="2024-07" db="EMBL/GenBank/DDBJ databases">
        <title>Active virus-host system and metabolic interactions in a Lokiarchaeon culture.</title>
        <authorList>
            <person name="Ponce Toledo R.I."/>
            <person name="Rodrigues Oliveira T."/>
            <person name="Schleper C."/>
        </authorList>
    </citation>
    <scope>NUCLEOTIDE SEQUENCE [LARGE SCALE GENOMIC DNA]</scope>
    <source>
        <strain evidence="6 9">B35</strain>
    </source>
</reference>
<name>A0A8G2FI54_9BACT</name>
<keyword evidence="2 4" id="KW-0479">Metal-binding</keyword>